<dbReference type="EMBL" id="CM046391">
    <property type="protein sequence ID" value="KAI8561844.1"/>
    <property type="molecule type" value="Genomic_DNA"/>
</dbReference>
<protein>
    <submittedName>
        <fullName evidence="1">Uncharacterized protein</fullName>
    </submittedName>
</protein>
<proteinExistence type="predicted"/>
<name>A0ACC0P9L2_RHOML</name>
<keyword evidence="2" id="KW-1185">Reference proteome</keyword>
<gene>
    <name evidence="1" type="ORF">RHMOL_Rhmol04G0373500</name>
</gene>
<evidence type="ECO:0000313" key="1">
    <source>
        <dbReference type="EMBL" id="KAI8561844.1"/>
    </source>
</evidence>
<comment type="caution">
    <text evidence="1">The sequence shown here is derived from an EMBL/GenBank/DDBJ whole genome shotgun (WGS) entry which is preliminary data.</text>
</comment>
<accession>A0ACC0P9L2</accession>
<organism evidence="1 2">
    <name type="scientific">Rhododendron molle</name>
    <name type="common">Chinese azalea</name>
    <name type="synonym">Azalea mollis</name>
    <dbReference type="NCBI Taxonomy" id="49168"/>
    <lineage>
        <taxon>Eukaryota</taxon>
        <taxon>Viridiplantae</taxon>
        <taxon>Streptophyta</taxon>
        <taxon>Embryophyta</taxon>
        <taxon>Tracheophyta</taxon>
        <taxon>Spermatophyta</taxon>
        <taxon>Magnoliopsida</taxon>
        <taxon>eudicotyledons</taxon>
        <taxon>Gunneridae</taxon>
        <taxon>Pentapetalae</taxon>
        <taxon>asterids</taxon>
        <taxon>Ericales</taxon>
        <taxon>Ericaceae</taxon>
        <taxon>Ericoideae</taxon>
        <taxon>Rhodoreae</taxon>
        <taxon>Rhododendron</taxon>
    </lineage>
</organism>
<dbReference type="Proteomes" id="UP001062846">
    <property type="component" value="Chromosome 4"/>
</dbReference>
<evidence type="ECO:0000313" key="2">
    <source>
        <dbReference type="Proteomes" id="UP001062846"/>
    </source>
</evidence>
<sequence length="152" mass="16810">MSLARIWPDGNETLFNTIDRDGNMANGHALTHDPLIVLVNEGSASASEILAGVLRDNGQAILVGHKTFGKGIQLIGGLLITLKNDKSPLAYVVKNALSKKLSMGNEIVFNNKAIEACDVMDLVKTRIVVWIKSKFNLKDYLVEDFKRFWRAL</sequence>
<reference evidence="1" key="1">
    <citation type="submission" date="2022-02" db="EMBL/GenBank/DDBJ databases">
        <title>Plant Genome Project.</title>
        <authorList>
            <person name="Zhang R.-G."/>
        </authorList>
    </citation>
    <scope>NUCLEOTIDE SEQUENCE</scope>
    <source>
        <strain evidence="1">AT1</strain>
    </source>
</reference>